<reference evidence="2 3" key="1">
    <citation type="journal article" date="2011" name="Proc. Natl. Acad. Sci. U.S.A.">
        <title>Evolutionary erosion of yeast sex chromosomes by mating-type switching accidents.</title>
        <authorList>
            <person name="Gordon J.L."/>
            <person name="Armisen D."/>
            <person name="Proux-Wera E."/>
            <person name="Oheigeartaigh S.S."/>
            <person name="Byrne K.P."/>
            <person name="Wolfe K.H."/>
        </authorList>
    </citation>
    <scope>NUCLEOTIDE SEQUENCE [LARGE SCALE GENOMIC DNA]</scope>
    <source>
        <strain evidence="3">ATCC 76901 / BCRC 22586 / CBS 4309 / NBRC 1992 / NRRL Y-12630</strain>
    </source>
</reference>
<sequence length="738" mass="83083">MELPTEVLEKIVELGLDSCQTFISWAQISGYFRDFIKAQVGIVLVQDGHDGPGVKTFPLDYNTLITNSNNFILNTDELLTFDEDLFRAFLKKFGNYLIIIQSDRSYSDAIAAILGYIGHDTPEGANINVIYNTSVDFLSKLYFRELALYRTCINLRELHILGNSLPIEQGMCDVDTLFQTTYIYNLKSIYSLDIKNPEHTLIAPGLSVIRQISCTDPNINLFDYLAKCPKLKIIGSTNFPIPSEQLTYKLPHCKYIGLNGFNSGVTYPPIDGSEVLEEITLSPSLRAIDPKFCNLFFPHIRRLNLKWNTASNSLVKFQSCDFPHLEYFNSRNSITPWSDLIDSGATIKTLQLNLLRSDQLEWLLACPYEIDTLYITKVDAKNSDFVIDPVFQNTCFSCPNMIIDIENLWQCYLLQTFLIPNLRTSSSLSIKVNEAKLIEIINTTTKSLQSLGLVHEDNCIICKLPPLKSLTLTCLSNIYERSVMMDELKRSSSTSSSVSSTTMAYRNILEGAAAIDSALTGGSHYSVSPSEFRRNSLAGFDDNTARRQSIITFSHPTGLQPNRRRSSATSPTSPTISGQFNIDDTIIDDVILFELPIDSPYTLTLNLALLESSLLSTKNLEERTFPCLRILLDNSVIDSNFTTTESLLRLLALEVIRTISYSYDLKLPGIKIDTFQVILDLSSSQDVDSLCFDESNFASNLSHFFKSFGHLQNWNTVLVHADGEIDQVRTNKTIFLKF</sequence>
<proteinExistence type="predicted"/>
<dbReference type="OrthoDB" id="4067448at2759"/>
<dbReference type="KEGG" id="ncs:NCAS_0B03510"/>
<feature type="region of interest" description="Disordered" evidence="1">
    <location>
        <begin position="552"/>
        <end position="577"/>
    </location>
</feature>
<gene>
    <name evidence="2" type="primary">NCAS0B03510</name>
    <name evidence="2" type="ordered locus">NCAS_0B03510</name>
</gene>
<organism evidence="2 3">
    <name type="scientific">Naumovozyma castellii</name>
    <name type="common">Yeast</name>
    <name type="synonym">Saccharomyces castellii</name>
    <dbReference type="NCBI Taxonomy" id="27288"/>
    <lineage>
        <taxon>Eukaryota</taxon>
        <taxon>Fungi</taxon>
        <taxon>Dikarya</taxon>
        <taxon>Ascomycota</taxon>
        <taxon>Saccharomycotina</taxon>
        <taxon>Saccharomycetes</taxon>
        <taxon>Saccharomycetales</taxon>
        <taxon>Saccharomycetaceae</taxon>
        <taxon>Naumovozyma</taxon>
    </lineage>
</organism>
<keyword evidence="3" id="KW-1185">Reference proteome</keyword>
<evidence type="ECO:0000313" key="3">
    <source>
        <dbReference type="Proteomes" id="UP000001640"/>
    </source>
</evidence>
<dbReference type="OMA" id="LWQCYLL"/>
<accession>G0VBV9</accession>
<feature type="compositionally biased region" description="Low complexity" evidence="1">
    <location>
        <begin position="567"/>
        <end position="577"/>
    </location>
</feature>
<evidence type="ECO:0000256" key="1">
    <source>
        <dbReference type="SAM" id="MobiDB-lite"/>
    </source>
</evidence>
<protein>
    <submittedName>
        <fullName evidence="2">Uncharacterized protein</fullName>
    </submittedName>
</protein>
<dbReference type="InParanoid" id="G0VBV9"/>
<dbReference type="eggNOG" id="ENOG502RPE4">
    <property type="taxonomic scope" value="Eukaryota"/>
</dbReference>
<dbReference type="HOGENOM" id="CLU_391916_0_0_1"/>
<reference key="2">
    <citation type="submission" date="2011-08" db="EMBL/GenBank/DDBJ databases">
        <title>Genome sequence of Naumovozyma castellii.</title>
        <authorList>
            <person name="Gordon J.L."/>
            <person name="Armisen D."/>
            <person name="Proux-Wera E."/>
            <person name="OhEigeartaigh S.S."/>
            <person name="Byrne K.P."/>
            <person name="Wolfe K.H."/>
        </authorList>
    </citation>
    <scope>NUCLEOTIDE SEQUENCE</scope>
    <source>
        <strain>Type strain:CBS 4309</strain>
    </source>
</reference>
<dbReference type="RefSeq" id="XP_003674809.1">
    <property type="nucleotide sequence ID" value="XM_003674761.1"/>
</dbReference>
<dbReference type="Proteomes" id="UP000001640">
    <property type="component" value="Chromosome 2"/>
</dbReference>
<dbReference type="GeneID" id="96901995"/>
<name>G0VBV9_NAUCA</name>
<dbReference type="EMBL" id="HE576753">
    <property type="protein sequence ID" value="CCC68435.1"/>
    <property type="molecule type" value="Genomic_DNA"/>
</dbReference>
<dbReference type="AlphaFoldDB" id="G0VBV9"/>
<evidence type="ECO:0000313" key="2">
    <source>
        <dbReference type="EMBL" id="CCC68435.1"/>
    </source>
</evidence>